<protein>
    <submittedName>
        <fullName evidence="6">(spotted green pufferfish) hypothetical protein</fullName>
    </submittedName>
</protein>
<dbReference type="Pfam" id="PF03522">
    <property type="entry name" value="SLC12"/>
    <property type="match status" value="1"/>
</dbReference>
<dbReference type="PANTHER" id="PTHR11827:SF106">
    <property type="entry name" value="SOLUTE CARRIER FAMILY 12 MEMBER 2-LIKE"/>
    <property type="match status" value="1"/>
</dbReference>
<dbReference type="PANTHER" id="PTHR11827">
    <property type="entry name" value="SOLUTE CARRIER FAMILY 12, CATION COTRANSPORTERS"/>
    <property type="match status" value="1"/>
</dbReference>
<evidence type="ECO:0000256" key="3">
    <source>
        <dbReference type="ARBA" id="ARBA00022989"/>
    </source>
</evidence>
<evidence type="ECO:0000256" key="4">
    <source>
        <dbReference type="ARBA" id="ARBA00023136"/>
    </source>
</evidence>
<keyword evidence="4" id="KW-0472">Membrane</keyword>
<accession>Q4RPL4</accession>
<dbReference type="HOGENOM" id="CLU_001883_0_0_1"/>
<comment type="subcellular location">
    <subcellularLocation>
        <location evidence="1">Membrane</location>
        <topology evidence="1">Multi-pass membrane protein</topology>
    </subcellularLocation>
</comment>
<keyword evidence="2" id="KW-0812">Transmembrane</keyword>
<dbReference type="GO" id="GO:0055064">
    <property type="term" value="P:chloride ion homeostasis"/>
    <property type="evidence" value="ECO:0007669"/>
    <property type="project" value="TreeGrafter"/>
</dbReference>
<name>Q4RPL4_TETNG</name>
<dbReference type="GO" id="GO:1990573">
    <property type="term" value="P:potassium ion import across plasma membrane"/>
    <property type="evidence" value="ECO:0007669"/>
    <property type="project" value="TreeGrafter"/>
</dbReference>
<gene>
    <name evidence="6" type="ORF">GSTENG00031032001</name>
</gene>
<dbReference type="GO" id="GO:0055078">
    <property type="term" value="P:sodium ion homeostasis"/>
    <property type="evidence" value="ECO:0007669"/>
    <property type="project" value="TreeGrafter"/>
</dbReference>
<dbReference type="KEGG" id="tng:GSTEN00031032G001"/>
<organism evidence="6">
    <name type="scientific">Tetraodon nigroviridis</name>
    <name type="common">Spotted green pufferfish</name>
    <name type="synonym">Chelonodon nigroviridis</name>
    <dbReference type="NCBI Taxonomy" id="99883"/>
    <lineage>
        <taxon>Eukaryota</taxon>
        <taxon>Metazoa</taxon>
        <taxon>Chordata</taxon>
        <taxon>Craniata</taxon>
        <taxon>Vertebrata</taxon>
        <taxon>Euteleostomi</taxon>
        <taxon>Actinopterygii</taxon>
        <taxon>Neopterygii</taxon>
        <taxon>Teleostei</taxon>
        <taxon>Neoteleostei</taxon>
        <taxon>Acanthomorphata</taxon>
        <taxon>Eupercaria</taxon>
        <taxon>Tetraodontiformes</taxon>
        <taxon>Tetradontoidea</taxon>
        <taxon>Tetraodontidae</taxon>
        <taxon>Tetraodon</taxon>
    </lineage>
</organism>
<proteinExistence type="predicted"/>
<dbReference type="GO" id="GO:0016324">
    <property type="term" value="C:apical plasma membrane"/>
    <property type="evidence" value="ECO:0007669"/>
    <property type="project" value="TreeGrafter"/>
</dbReference>
<dbReference type="InterPro" id="IPR018491">
    <property type="entry name" value="SLC12_C"/>
</dbReference>
<evidence type="ECO:0000256" key="2">
    <source>
        <dbReference type="ARBA" id="ARBA00022692"/>
    </source>
</evidence>
<dbReference type="GO" id="GO:0008519">
    <property type="term" value="F:ammonium channel activity"/>
    <property type="evidence" value="ECO:0007669"/>
    <property type="project" value="TreeGrafter"/>
</dbReference>
<keyword evidence="3" id="KW-1133">Transmembrane helix</keyword>
<evidence type="ECO:0000256" key="1">
    <source>
        <dbReference type="ARBA" id="ARBA00004141"/>
    </source>
</evidence>
<reference evidence="6" key="2">
    <citation type="submission" date="2004-02" db="EMBL/GenBank/DDBJ databases">
        <authorList>
            <consortium name="Genoscope"/>
            <consortium name="Whitehead Institute Centre for Genome Research"/>
        </authorList>
    </citation>
    <scope>NUCLEOTIDE SEQUENCE</scope>
</reference>
<dbReference type="OrthoDB" id="2020542at2759"/>
<evidence type="ECO:0000259" key="5">
    <source>
        <dbReference type="Pfam" id="PF03522"/>
    </source>
</evidence>
<dbReference type="AlphaFoldDB" id="Q4RPL4"/>
<dbReference type="InterPro" id="IPR004842">
    <property type="entry name" value="SLC12A_fam"/>
</dbReference>
<evidence type="ECO:0000313" key="6">
    <source>
        <dbReference type="EMBL" id="CAG09668.1"/>
    </source>
</evidence>
<dbReference type="GO" id="GO:0055075">
    <property type="term" value="P:potassium ion homeostasis"/>
    <property type="evidence" value="ECO:0007669"/>
    <property type="project" value="TreeGrafter"/>
</dbReference>
<dbReference type="GO" id="GO:0006884">
    <property type="term" value="P:cell volume homeostasis"/>
    <property type="evidence" value="ECO:0007669"/>
    <property type="project" value="TreeGrafter"/>
</dbReference>
<sequence>MPLARKGTVSSALYMCWLETLSRDVPPLLLVRGNHQSVLTFYS</sequence>
<feature type="non-terminal residue" evidence="6">
    <location>
        <position position="43"/>
    </location>
</feature>
<dbReference type="GO" id="GO:0008511">
    <property type="term" value="F:sodium:potassium:chloride symporter activity"/>
    <property type="evidence" value="ECO:0007669"/>
    <property type="project" value="TreeGrafter"/>
</dbReference>
<reference evidence="6" key="1">
    <citation type="journal article" date="2004" name="Nature">
        <title>Genome duplication in the teleost fish Tetraodon nigroviridis reveals the early vertebrate proto-karyotype.</title>
        <authorList>
            <person name="Jaillon O."/>
            <person name="Aury J.-M."/>
            <person name="Brunet F."/>
            <person name="Petit J.-L."/>
            <person name="Stange-Thomann N."/>
            <person name="Mauceli E."/>
            <person name="Bouneau L."/>
            <person name="Fischer C."/>
            <person name="Ozouf-Costaz C."/>
            <person name="Bernot A."/>
            <person name="Nicaud S."/>
            <person name="Jaffe D."/>
            <person name="Fisher S."/>
            <person name="Lutfalla G."/>
            <person name="Dossat C."/>
            <person name="Segurens B."/>
            <person name="Dasilva C."/>
            <person name="Salanoubat M."/>
            <person name="Levy M."/>
            <person name="Boudet N."/>
            <person name="Castellano S."/>
            <person name="Anthouard V."/>
            <person name="Jubin C."/>
            <person name="Castelli V."/>
            <person name="Katinka M."/>
            <person name="Vacherie B."/>
            <person name="Biemont C."/>
            <person name="Skalli Z."/>
            <person name="Cattolico L."/>
            <person name="Poulain J."/>
            <person name="De Berardinis V."/>
            <person name="Cruaud C."/>
            <person name="Duprat S."/>
            <person name="Brottier P."/>
            <person name="Coutanceau J.-P."/>
            <person name="Gouzy J."/>
            <person name="Parra G."/>
            <person name="Lardier G."/>
            <person name="Chapple C."/>
            <person name="McKernan K.J."/>
            <person name="McEwan P."/>
            <person name="Bosak S."/>
            <person name="Kellis M."/>
            <person name="Volff J.-N."/>
            <person name="Guigo R."/>
            <person name="Zody M.C."/>
            <person name="Mesirov J."/>
            <person name="Lindblad-Toh K."/>
            <person name="Birren B."/>
            <person name="Nusbaum C."/>
            <person name="Kahn D."/>
            <person name="Robinson-Rechavi M."/>
            <person name="Laudet V."/>
            <person name="Schachter V."/>
            <person name="Quetier F."/>
            <person name="Saurin W."/>
            <person name="Scarpelli C."/>
            <person name="Wincker P."/>
            <person name="Lander E.S."/>
            <person name="Weissenbach J."/>
            <person name="Roest Crollius H."/>
        </authorList>
    </citation>
    <scope>NUCLEOTIDE SEQUENCE [LARGE SCALE GENOMIC DNA]</scope>
</reference>
<comment type="caution">
    <text evidence="6">The sequence shown here is derived from an EMBL/GenBank/DDBJ whole genome shotgun (WGS) entry which is preliminary data.</text>
</comment>
<dbReference type="EMBL" id="CAAE01015007">
    <property type="protein sequence ID" value="CAG09668.1"/>
    <property type="molecule type" value="Genomic_DNA"/>
</dbReference>
<feature type="domain" description="SLC12A transporter C-terminal" evidence="5">
    <location>
        <begin position="1"/>
        <end position="43"/>
    </location>
</feature>